<organism evidence="1 2">
    <name type="scientific">Bailinhaonella thermotolerans</name>
    <dbReference type="NCBI Taxonomy" id="1070861"/>
    <lineage>
        <taxon>Bacteria</taxon>
        <taxon>Bacillati</taxon>
        <taxon>Actinomycetota</taxon>
        <taxon>Actinomycetes</taxon>
        <taxon>Streptosporangiales</taxon>
        <taxon>Streptosporangiaceae</taxon>
        <taxon>Bailinhaonella</taxon>
    </lineage>
</organism>
<comment type="caution">
    <text evidence="1">The sequence shown here is derived from an EMBL/GenBank/DDBJ whole genome shotgun (WGS) entry which is preliminary data.</text>
</comment>
<reference evidence="1 2" key="1">
    <citation type="submission" date="2018-09" db="EMBL/GenBank/DDBJ databases">
        <title>YIM 75507 draft genome.</title>
        <authorList>
            <person name="Tang S."/>
            <person name="Feng Y."/>
        </authorList>
    </citation>
    <scope>NUCLEOTIDE SEQUENCE [LARGE SCALE GENOMIC DNA]</scope>
    <source>
        <strain evidence="1 2">YIM 75507</strain>
    </source>
</reference>
<keyword evidence="2" id="KW-1185">Reference proteome</keyword>
<evidence type="ECO:0000313" key="1">
    <source>
        <dbReference type="EMBL" id="RJL30373.1"/>
    </source>
</evidence>
<sequence length="66" mass="6957">MALRTAAPPLPVAEAGHADGDAAFEQACVEAFQAEAPRLDRELECPAERTRAQRVLQLGPQGVAST</sequence>
<accession>A0A3A4AX12</accession>
<dbReference type="AlphaFoldDB" id="A0A3A4AX12"/>
<dbReference type="Proteomes" id="UP000265768">
    <property type="component" value="Unassembled WGS sequence"/>
</dbReference>
<protein>
    <submittedName>
        <fullName evidence="1">Uncharacterized protein</fullName>
    </submittedName>
</protein>
<proteinExistence type="predicted"/>
<evidence type="ECO:0000313" key="2">
    <source>
        <dbReference type="Proteomes" id="UP000265768"/>
    </source>
</evidence>
<name>A0A3A4AX12_9ACTN</name>
<gene>
    <name evidence="1" type="ORF">D5H75_22615</name>
</gene>
<dbReference type="EMBL" id="QZEY01000009">
    <property type="protein sequence ID" value="RJL30373.1"/>
    <property type="molecule type" value="Genomic_DNA"/>
</dbReference>